<dbReference type="InterPro" id="IPR001948">
    <property type="entry name" value="Peptidase_M18"/>
</dbReference>
<comment type="catalytic activity">
    <reaction evidence="1">
        <text>Release of an N-terminal aspartate or glutamate from a peptide, with a preference for aspartate.</text>
        <dbReference type="EC" id="3.4.11.21"/>
    </reaction>
</comment>
<dbReference type="InterPro" id="IPR023358">
    <property type="entry name" value="Peptidase_M18_dom2"/>
</dbReference>
<comment type="similarity">
    <text evidence="3">Belongs to the peptidase M18 family.</text>
</comment>
<evidence type="ECO:0000313" key="13">
    <source>
        <dbReference type="Ensembl" id="ENSOKIP00005101325.1"/>
    </source>
</evidence>
<sequence length="399" mass="43769">MQSLIMKSSKEAVQTAAKEFLQFVNKGVSPYHVVEECKSRLLGAGFTELKETEQWNIKPASKYFVTRNYSSIIAFAVGGHFQPGNGFTMIGAHTDSPCLRKTKQGCLQVGVECYGGGIWNTWFDRDLTIAGRVMVKTGGKLVHRLVYVPRPIMRIPHLITDVCLCLADTQPGAIGGVFEEFIYSPRLDNLHSCYCALQALMDSCISGDSLATDPNIRMVTLFDNEEVGSESAQGAASNLTELILSRLSSSPTNLTAFQQAVPRSFMISADMAHALHPNYQEKHDENHRPAFHKGPVVKFNSNQRYATTAVTASILREIASRVGVPLQDVMVRNDSPCGTTIGPILSSRLGIPVLDIGAPQLAMHSIREMCCTSGVLQSTNLFKGFFELFPTVRDMVTVD</sequence>
<dbReference type="GO" id="GO:0004177">
    <property type="term" value="F:aminopeptidase activity"/>
    <property type="evidence" value="ECO:0007669"/>
    <property type="project" value="UniProtKB-KW"/>
</dbReference>
<organism evidence="13 14">
    <name type="scientific">Oncorhynchus kisutch</name>
    <name type="common">Coho salmon</name>
    <name type="synonym">Salmo kisutch</name>
    <dbReference type="NCBI Taxonomy" id="8019"/>
    <lineage>
        <taxon>Eukaryota</taxon>
        <taxon>Metazoa</taxon>
        <taxon>Chordata</taxon>
        <taxon>Craniata</taxon>
        <taxon>Vertebrata</taxon>
        <taxon>Euteleostomi</taxon>
        <taxon>Actinopterygii</taxon>
        <taxon>Neopterygii</taxon>
        <taxon>Teleostei</taxon>
        <taxon>Protacanthopterygii</taxon>
        <taxon>Salmoniformes</taxon>
        <taxon>Salmonidae</taxon>
        <taxon>Salmoninae</taxon>
        <taxon>Oncorhynchus</taxon>
    </lineage>
</organism>
<evidence type="ECO:0000256" key="6">
    <source>
        <dbReference type="ARBA" id="ARBA00015118"/>
    </source>
</evidence>
<dbReference type="Proteomes" id="UP000694557">
    <property type="component" value="Unassembled WGS sequence"/>
</dbReference>
<gene>
    <name evidence="13" type="primary">DNPEP</name>
    <name evidence="13" type="synonym">dnpep</name>
</gene>
<protein>
    <recommendedName>
        <fullName evidence="6">Aspartyl aminopeptidase</fullName>
        <ecNumber evidence="5">3.4.11.21</ecNumber>
    </recommendedName>
</protein>
<dbReference type="PANTHER" id="PTHR28570:SF3">
    <property type="entry name" value="ASPARTYL AMINOPEPTIDASE"/>
    <property type="match status" value="1"/>
</dbReference>
<dbReference type="AlphaFoldDB" id="A0A8C7KHK7"/>
<reference evidence="13" key="2">
    <citation type="submission" date="2025-09" db="UniProtKB">
        <authorList>
            <consortium name="Ensembl"/>
        </authorList>
    </citation>
    <scope>IDENTIFICATION</scope>
</reference>
<dbReference type="SUPFAM" id="SSF101821">
    <property type="entry name" value="Aminopeptidase/glucanase lid domain"/>
    <property type="match status" value="1"/>
</dbReference>
<evidence type="ECO:0000256" key="7">
    <source>
        <dbReference type="ARBA" id="ARBA00022438"/>
    </source>
</evidence>
<dbReference type="SUPFAM" id="SSF53187">
    <property type="entry name" value="Zn-dependent exopeptidases"/>
    <property type="match status" value="1"/>
</dbReference>
<evidence type="ECO:0000256" key="10">
    <source>
        <dbReference type="ARBA" id="ARBA00022801"/>
    </source>
</evidence>
<name>A0A8C7KHK7_ONCKI</name>
<accession>A0A8C7KHK7</accession>
<evidence type="ECO:0000256" key="3">
    <source>
        <dbReference type="ARBA" id="ARBA00008290"/>
    </source>
</evidence>
<keyword evidence="10" id="KW-0378">Hydrolase</keyword>
<reference evidence="13" key="1">
    <citation type="submission" date="2025-08" db="UniProtKB">
        <authorList>
            <consortium name="Ensembl"/>
        </authorList>
    </citation>
    <scope>IDENTIFICATION</scope>
</reference>
<evidence type="ECO:0000256" key="5">
    <source>
        <dbReference type="ARBA" id="ARBA00011965"/>
    </source>
</evidence>
<proteinExistence type="inferred from homology"/>
<evidence type="ECO:0000313" key="14">
    <source>
        <dbReference type="Proteomes" id="UP000694557"/>
    </source>
</evidence>
<dbReference type="EC" id="3.4.11.21" evidence="5"/>
<dbReference type="PANTHER" id="PTHR28570">
    <property type="entry name" value="ASPARTYL AMINOPEPTIDASE"/>
    <property type="match status" value="1"/>
</dbReference>
<dbReference type="CDD" id="cd05658">
    <property type="entry name" value="M18_DAP"/>
    <property type="match status" value="1"/>
</dbReference>
<evidence type="ECO:0000256" key="2">
    <source>
        <dbReference type="ARBA" id="ARBA00001947"/>
    </source>
</evidence>
<dbReference type="GO" id="GO:0005737">
    <property type="term" value="C:cytoplasm"/>
    <property type="evidence" value="ECO:0007669"/>
    <property type="project" value="UniProtKB-ARBA"/>
</dbReference>
<keyword evidence="7" id="KW-0031">Aminopeptidase</keyword>
<keyword evidence="11" id="KW-0862">Zinc</keyword>
<keyword evidence="8" id="KW-0645">Protease</keyword>
<evidence type="ECO:0000256" key="12">
    <source>
        <dbReference type="ARBA" id="ARBA00023049"/>
    </source>
</evidence>
<keyword evidence="12" id="KW-0482">Metalloprotease</keyword>
<comment type="cofactor">
    <cofactor evidence="2">
        <name>Zn(2+)</name>
        <dbReference type="ChEBI" id="CHEBI:29105"/>
    </cofactor>
</comment>
<dbReference type="GO" id="GO:0006508">
    <property type="term" value="P:proteolysis"/>
    <property type="evidence" value="ECO:0007669"/>
    <property type="project" value="UniProtKB-KW"/>
</dbReference>
<evidence type="ECO:0000256" key="11">
    <source>
        <dbReference type="ARBA" id="ARBA00022833"/>
    </source>
</evidence>
<dbReference type="Ensembl" id="ENSOKIT00005108594.1">
    <property type="protein sequence ID" value="ENSOKIP00005101325.1"/>
    <property type="gene ID" value="ENSOKIG00005044547.1"/>
</dbReference>
<evidence type="ECO:0000256" key="1">
    <source>
        <dbReference type="ARBA" id="ARBA00001335"/>
    </source>
</evidence>
<dbReference type="GO" id="GO:0008270">
    <property type="term" value="F:zinc ion binding"/>
    <property type="evidence" value="ECO:0007669"/>
    <property type="project" value="InterPro"/>
</dbReference>
<evidence type="ECO:0000256" key="4">
    <source>
        <dbReference type="ARBA" id="ARBA00011395"/>
    </source>
</evidence>
<dbReference type="Gene3D" id="2.30.250.10">
    <property type="entry name" value="Aminopeptidase i, Domain 2"/>
    <property type="match status" value="1"/>
</dbReference>
<keyword evidence="9" id="KW-0479">Metal-binding</keyword>
<evidence type="ECO:0000256" key="9">
    <source>
        <dbReference type="ARBA" id="ARBA00022723"/>
    </source>
</evidence>
<dbReference type="Gene3D" id="3.40.630.10">
    <property type="entry name" value="Zn peptidases"/>
    <property type="match status" value="2"/>
</dbReference>
<evidence type="ECO:0000256" key="8">
    <source>
        <dbReference type="ARBA" id="ARBA00022670"/>
    </source>
</evidence>
<comment type="subunit">
    <text evidence="4">Tetrahedron-shaped homododecamer built from six homodimers.</text>
</comment>
<dbReference type="Pfam" id="PF02127">
    <property type="entry name" value="Peptidase_M18"/>
    <property type="match status" value="2"/>
</dbReference>
<dbReference type="GO" id="GO:0008237">
    <property type="term" value="F:metallopeptidase activity"/>
    <property type="evidence" value="ECO:0007669"/>
    <property type="project" value="UniProtKB-KW"/>
</dbReference>
<keyword evidence="14" id="KW-1185">Reference proteome</keyword>
<dbReference type="GeneTree" id="ENSGT00390000003164"/>